<dbReference type="InterPro" id="IPR002222">
    <property type="entry name" value="Ribosomal_uS19"/>
</dbReference>
<sequence>MPRSTRKGVFIDQSLLRKIKKSSADNHRRPVQTNSRRSTIIAAMVGMNIQVHTGNKYEEVHIVPEMVGKKLGAFAPTRKQAKHKSDDKRK</sequence>
<keyword evidence="4 7" id="KW-0689">Ribosomal protein</keyword>
<evidence type="ECO:0000256" key="1">
    <source>
        <dbReference type="ARBA" id="ARBA00007345"/>
    </source>
</evidence>
<evidence type="ECO:0000256" key="8">
    <source>
        <dbReference type="RuleBase" id="RU003485"/>
    </source>
</evidence>
<comment type="similarity">
    <text evidence="1 7 8">Belongs to the universal ribosomal protein uS19 family.</text>
</comment>
<comment type="function">
    <text evidence="7">Protein S19 forms a complex with S13 that binds strongly to the 16S ribosomal RNA.</text>
</comment>
<gene>
    <name evidence="7 9" type="primary">rpsS</name>
    <name evidence="9" type="ORF">MMH89_03525</name>
</gene>
<keyword evidence="3 7" id="KW-0694">RNA-binding</keyword>
<dbReference type="Proteomes" id="UP001055955">
    <property type="component" value="Chromosome"/>
</dbReference>
<evidence type="ECO:0000313" key="9">
    <source>
        <dbReference type="EMBL" id="UTC24294.1"/>
    </source>
</evidence>
<keyword evidence="10" id="KW-1185">Reference proteome</keyword>
<dbReference type="PRINTS" id="PR00975">
    <property type="entry name" value="RIBOSOMALS19"/>
</dbReference>
<organism evidence="9 10">
    <name type="scientific">Candidatus Comchoanobacter bicostacola</name>
    <dbReference type="NCBI Taxonomy" id="2919598"/>
    <lineage>
        <taxon>Bacteria</taxon>
        <taxon>Pseudomonadati</taxon>
        <taxon>Pseudomonadota</taxon>
        <taxon>Gammaproteobacteria</taxon>
        <taxon>Candidatus Comchoanobacterales</taxon>
        <taxon>Candidatus Comchoanobacteraceae</taxon>
        <taxon>Candidatus Comchoanobacter</taxon>
    </lineage>
</organism>
<evidence type="ECO:0000256" key="2">
    <source>
        <dbReference type="ARBA" id="ARBA00022730"/>
    </source>
</evidence>
<dbReference type="NCBIfam" id="TIGR01050">
    <property type="entry name" value="rpsS_bact"/>
    <property type="match status" value="1"/>
</dbReference>
<dbReference type="InterPro" id="IPR005732">
    <property type="entry name" value="Ribosomal_uS19_bac-type"/>
</dbReference>
<dbReference type="PANTHER" id="PTHR11880">
    <property type="entry name" value="RIBOSOMAL PROTEIN S19P FAMILY MEMBER"/>
    <property type="match status" value="1"/>
</dbReference>
<evidence type="ECO:0000256" key="4">
    <source>
        <dbReference type="ARBA" id="ARBA00022980"/>
    </source>
</evidence>
<dbReference type="Gene3D" id="3.30.860.10">
    <property type="entry name" value="30s Ribosomal Protein S19, Chain A"/>
    <property type="match status" value="1"/>
</dbReference>
<dbReference type="Pfam" id="PF00203">
    <property type="entry name" value="Ribosomal_S19"/>
    <property type="match status" value="1"/>
</dbReference>
<dbReference type="InterPro" id="IPR023575">
    <property type="entry name" value="Ribosomal_uS19_SF"/>
</dbReference>
<keyword evidence="5 7" id="KW-0687">Ribonucleoprotein</keyword>
<dbReference type="PIRSF" id="PIRSF002144">
    <property type="entry name" value="Ribosomal_S19"/>
    <property type="match status" value="1"/>
</dbReference>
<dbReference type="GO" id="GO:0005840">
    <property type="term" value="C:ribosome"/>
    <property type="evidence" value="ECO:0007669"/>
    <property type="project" value="UniProtKB-KW"/>
</dbReference>
<evidence type="ECO:0000256" key="6">
    <source>
        <dbReference type="ARBA" id="ARBA00035163"/>
    </source>
</evidence>
<dbReference type="HAMAP" id="MF_00531">
    <property type="entry name" value="Ribosomal_uS19"/>
    <property type="match status" value="1"/>
</dbReference>
<keyword evidence="2 7" id="KW-0699">rRNA-binding</keyword>
<accession>A0ABY5DK84</accession>
<reference evidence="9 10" key="1">
    <citation type="journal article" date="2022" name="Nat. Microbiol.">
        <title>The microbiome of a bacterivorous marine choanoflagellate contains a resource-demanding obligate bacterial associate.</title>
        <authorList>
            <person name="Needham D.M."/>
            <person name="Poirier C."/>
            <person name="Bachy C."/>
            <person name="George E.E."/>
            <person name="Wilken S."/>
            <person name="Yung C.C.M."/>
            <person name="Limardo A.J."/>
            <person name="Morando M."/>
            <person name="Sudek L."/>
            <person name="Malmstrom R.R."/>
            <person name="Keeling P.J."/>
            <person name="Santoro A.E."/>
            <person name="Worden A.Z."/>
        </authorList>
    </citation>
    <scope>NUCLEOTIDE SEQUENCE [LARGE SCALE GENOMIC DNA]</scope>
    <source>
        <strain evidence="9 10">Comchoano-1</strain>
    </source>
</reference>
<protein>
    <recommendedName>
        <fullName evidence="6 7">Small ribosomal subunit protein uS19</fullName>
    </recommendedName>
</protein>
<dbReference type="PANTHER" id="PTHR11880:SF8">
    <property type="entry name" value="SMALL RIBOSOMAL SUBUNIT PROTEIN US19M"/>
    <property type="match status" value="1"/>
</dbReference>
<dbReference type="RefSeq" id="WP_258568078.1">
    <property type="nucleotide sequence ID" value="NZ_CP092900.1"/>
</dbReference>
<evidence type="ECO:0000313" key="10">
    <source>
        <dbReference type="Proteomes" id="UP001055955"/>
    </source>
</evidence>
<proteinExistence type="inferred from homology"/>
<name>A0ABY5DK84_9GAMM</name>
<evidence type="ECO:0000256" key="5">
    <source>
        <dbReference type="ARBA" id="ARBA00023274"/>
    </source>
</evidence>
<evidence type="ECO:0000256" key="7">
    <source>
        <dbReference type="HAMAP-Rule" id="MF_00531"/>
    </source>
</evidence>
<dbReference type="SUPFAM" id="SSF54570">
    <property type="entry name" value="Ribosomal protein S19"/>
    <property type="match status" value="1"/>
</dbReference>
<dbReference type="EMBL" id="CP092900">
    <property type="protein sequence ID" value="UTC24294.1"/>
    <property type="molecule type" value="Genomic_DNA"/>
</dbReference>
<evidence type="ECO:0000256" key="3">
    <source>
        <dbReference type="ARBA" id="ARBA00022884"/>
    </source>
</evidence>